<gene>
    <name evidence="3" type="ORF">CITCOLO1_LOCUS18261</name>
</gene>
<reference evidence="3 4" key="1">
    <citation type="submission" date="2024-03" db="EMBL/GenBank/DDBJ databases">
        <authorList>
            <person name="Gkanogiannis A."/>
            <person name="Becerra Lopez-Lavalle L."/>
        </authorList>
    </citation>
    <scope>NUCLEOTIDE SEQUENCE [LARGE SCALE GENOMIC DNA]</scope>
</reference>
<evidence type="ECO:0000259" key="2">
    <source>
        <dbReference type="PROSITE" id="PS50110"/>
    </source>
</evidence>
<keyword evidence="1" id="KW-0597">Phosphoprotein</keyword>
<sequence length="127" mass="13734">MEGGGEKKVSCLVVDDEAVIRYIHMSLLKKLNVEVEAAENGKAAIDAFQGGASFDLVLMDLEMPIMDGVQATKELRRMGVKSKIVGVTGHGPTSEKKVGFVEAGLDHCLMKPLTIQSLHSLLQQLQN</sequence>
<feature type="domain" description="Response regulatory" evidence="2">
    <location>
        <begin position="10"/>
        <end position="126"/>
    </location>
</feature>
<organism evidence="3 4">
    <name type="scientific">Citrullus colocynthis</name>
    <name type="common">colocynth</name>
    <dbReference type="NCBI Taxonomy" id="252529"/>
    <lineage>
        <taxon>Eukaryota</taxon>
        <taxon>Viridiplantae</taxon>
        <taxon>Streptophyta</taxon>
        <taxon>Embryophyta</taxon>
        <taxon>Tracheophyta</taxon>
        <taxon>Spermatophyta</taxon>
        <taxon>Magnoliopsida</taxon>
        <taxon>eudicotyledons</taxon>
        <taxon>Gunneridae</taxon>
        <taxon>Pentapetalae</taxon>
        <taxon>rosids</taxon>
        <taxon>fabids</taxon>
        <taxon>Cucurbitales</taxon>
        <taxon>Cucurbitaceae</taxon>
        <taxon>Benincaseae</taxon>
        <taxon>Citrullus</taxon>
    </lineage>
</organism>
<dbReference type="SMART" id="SM00448">
    <property type="entry name" value="REC"/>
    <property type="match status" value="1"/>
</dbReference>
<keyword evidence="4" id="KW-1185">Reference proteome</keyword>
<dbReference type="InterPro" id="IPR011006">
    <property type="entry name" value="CheY-like_superfamily"/>
</dbReference>
<evidence type="ECO:0000313" key="3">
    <source>
        <dbReference type="EMBL" id="CAK9325969.1"/>
    </source>
</evidence>
<dbReference type="Pfam" id="PF00072">
    <property type="entry name" value="Response_reg"/>
    <property type="match status" value="1"/>
</dbReference>
<evidence type="ECO:0000256" key="1">
    <source>
        <dbReference type="PROSITE-ProRule" id="PRU00169"/>
    </source>
</evidence>
<dbReference type="Proteomes" id="UP001642487">
    <property type="component" value="Chromosome 7"/>
</dbReference>
<dbReference type="PROSITE" id="PS50110">
    <property type="entry name" value="RESPONSE_REGULATORY"/>
    <property type="match status" value="1"/>
</dbReference>
<evidence type="ECO:0000313" key="4">
    <source>
        <dbReference type="Proteomes" id="UP001642487"/>
    </source>
</evidence>
<accession>A0ABP0YZK2</accession>
<dbReference type="SUPFAM" id="SSF52172">
    <property type="entry name" value="CheY-like"/>
    <property type="match status" value="1"/>
</dbReference>
<dbReference type="PANTHER" id="PTHR43228:SF1">
    <property type="entry name" value="TWO-COMPONENT RESPONSE REGULATOR ARR22"/>
    <property type="match status" value="1"/>
</dbReference>
<protein>
    <recommendedName>
        <fullName evidence="2">Response regulatory domain-containing protein</fullName>
    </recommendedName>
</protein>
<name>A0ABP0YZK2_9ROSI</name>
<dbReference type="CDD" id="cd17546">
    <property type="entry name" value="REC_hyHK_CKI1_RcsC-like"/>
    <property type="match status" value="1"/>
</dbReference>
<dbReference type="EMBL" id="OZ021741">
    <property type="protein sequence ID" value="CAK9325969.1"/>
    <property type="molecule type" value="Genomic_DNA"/>
</dbReference>
<dbReference type="InterPro" id="IPR052048">
    <property type="entry name" value="ST_Response_Regulator"/>
</dbReference>
<dbReference type="InterPro" id="IPR001789">
    <property type="entry name" value="Sig_transdc_resp-reg_receiver"/>
</dbReference>
<proteinExistence type="predicted"/>
<dbReference type="Gene3D" id="3.40.50.2300">
    <property type="match status" value="1"/>
</dbReference>
<feature type="modified residue" description="4-aspartylphosphate" evidence="1">
    <location>
        <position position="60"/>
    </location>
</feature>
<dbReference type="PANTHER" id="PTHR43228">
    <property type="entry name" value="TWO-COMPONENT RESPONSE REGULATOR"/>
    <property type="match status" value="1"/>
</dbReference>